<dbReference type="AlphaFoldDB" id="A0A7C2P4R9"/>
<dbReference type="EMBL" id="DSOK01000146">
    <property type="protein sequence ID" value="HEN14775.1"/>
    <property type="molecule type" value="Genomic_DNA"/>
</dbReference>
<protein>
    <recommendedName>
        <fullName evidence="2">LamG domain-containing protein</fullName>
    </recommendedName>
</protein>
<proteinExistence type="predicted"/>
<gene>
    <name evidence="1" type="ORF">ENQ76_04805</name>
</gene>
<evidence type="ECO:0000313" key="1">
    <source>
        <dbReference type="EMBL" id="HEN14775.1"/>
    </source>
</evidence>
<reference evidence="1" key="1">
    <citation type="journal article" date="2020" name="mSystems">
        <title>Genome- and Community-Level Interaction Insights into Carbon Utilization and Element Cycling Functions of Hydrothermarchaeota in Hydrothermal Sediment.</title>
        <authorList>
            <person name="Zhou Z."/>
            <person name="Liu Y."/>
            <person name="Xu W."/>
            <person name="Pan J."/>
            <person name="Luo Z.H."/>
            <person name="Li M."/>
        </authorList>
    </citation>
    <scope>NUCLEOTIDE SEQUENCE [LARGE SCALE GENOMIC DNA]</scope>
    <source>
        <strain evidence="1">SpSt-339</strain>
    </source>
</reference>
<dbReference type="SUPFAM" id="SSF49899">
    <property type="entry name" value="Concanavalin A-like lectins/glucanases"/>
    <property type="match status" value="1"/>
</dbReference>
<evidence type="ECO:0008006" key="2">
    <source>
        <dbReference type="Google" id="ProtNLM"/>
    </source>
</evidence>
<accession>A0A7C2P4R9</accession>
<organism evidence="1">
    <name type="scientific">Schlesneria paludicola</name>
    <dbReference type="NCBI Taxonomy" id="360056"/>
    <lineage>
        <taxon>Bacteria</taxon>
        <taxon>Pseudomonadati</taxon>
        <taxon>Planctomycetota</taxon>
        <taxon>Planctomycetia</taxon>
        <taxon>Planctomycetales</taxon>
        <taxon>Planctomycetaceae</taxon>
        <taxon>Schlesneria</taxon>
    </lineage>
</organism>
<dbReference type="InterPro" id="IPR013320">
    <property type="entry name" value="ConA-like_dom_sf"/>
</dbReference>
<dbReference type="Pfam" id="PF13385">
    <property type="entry name" value="Laminin_G_3"/>
    <property type="match status" value="1"/>
</dbReference>
<name>A0A7C2P4R9_9PLAN</name>
<comment type="caution">
    <text evidence="1">The sequence shown here is derived from an EMBL/GenBank/DDBJ whole genome shotgun (WGS) entry which is preliminary data.</text>
</comment>
<dbReference type="Gene3D" id="2.60.120.200">
    <property type="match status" value="1"/>
</dbReference>
<sequence>MNRASVRYAKLIGFFSLAAELRRFVNGQLIRSVSGPGTGASDDRGYRLVLGQLGTTNPDRQFHGMLDEIAVYQRVLRAEEISQQYLTIDRGLPLAKSPPVGDNLQLASVEGLGKSFGVRNPLPRMIERPGEPQE</sequence>